<keyword evidence="2" id="KW-1185">Reference proteome</keyword>
<gene>
    <name evidence="1" type="ORF">Ahu01nite_010800</name>
</gene>
<evidence type="ECO:0000313" key="2">
    <source>
        <dbReference type="Proteomes" id="UP000603200"/>
    </source>
</evidence>
<dbReference type="Pfam" id="PF02945">
    <property type="entry name" value="Endonuclease_7"/>
    <property type="match status" value="1"/>
</dbReference>
<dbReference type="InterPro" id="IPR038563">
    <property type="entry name" value="Endonuclease_7_sf"/>
</dbReference>
<dbReference type="InterPro" id="IPR004211">
    <property type="entry name" value="Endonuclease_7"/>
</dbReference>
<name>A0ABQ3ZHN1_9ACTN</name>
<dbReference type="Proteomes" id="UP000603200">
    <property type="component" value="Unassembled WGS sequence"/>
</dbReference>
<evidence type="ECO:0008006" key="3">
    <source>
        <dbReference type="Google" id="ProtNLM"/>
    </source>
</evidence>
<organism evidence="1 2">
    <name type="scientific">Winogradskya humida</name>
    <dbReference type="NCBI Taxonomy" id="113566"/>
    <lineage>
        <taxon>Bacteria</taxon>
        <taxon>Bacillati</taxon>
        <taxon>Actinomycetota</taxon>
        <taxon>Actinomycetes</taxon>
        <taxon>Micromonosporales</taxon>
        <taxon>Micromonosporaceae</taxon>
        <taxon>Winogradskya</taxon>
    </lineage>
</organism>
<accession>A0ABQ3ZHN1</accession>
<proteinExistence type="predicted"/>
<protein>
    <recommendedName>
        <fullName evidence="3">Recombination endonuclease VII</fullName>
    </recommendedName>
</protein>
<reference evidence="1 2" key="1">
    <citation type="submission" date="2021-01" db="EMBL/GenBank/DDBJ databases">
        <title>Whole genome shotgun sequence of Actinoplanes humidus NBRC 14915.</title>
        <authorList>
            <person name="Komaki H."/>
            <person name="Tamura T."/>
        </authorList>
    </citation>
    <scope>NUCLEOTIDE SEQUENCE [LARGE SCALE GENOMIC DNA]</scope>
    <source>
        <strain evidence="1 2">NBRC 14915</strain>
    </source>
</reference>
<comment type="caution">
    <text evidence="1">The sequence shown here is derived from an EMBL/GenBank/DDBJ whole genome shotgun (WGS) entry which is preliminary data.</text>
</comment>
<sequence>MNLRAKYGISVAEYDSLRAKQGYRCAICQRHEDDIPVVASGRPRRDGSPSAPAFKLTVDHCHTSLRVRGLLCSGCNAGLGSFRESVPALLAAVSYLHQT</sequence>
<evidence type="ECO:0000313" key="1">
    <source>
        <dbReference type="EMBL" id="GIE17978.1"/>
    </source>
</evidence>
<dbReference type="InterPro" id="IPR044925">
    <property type="entry name" value="His-Me_finger_sf"/>
</dbReference>
<dbReference type="Gene3D" id="3.40.1800.10">
    <property type="entry name" value="His-Me finger endonucleases"/>
    <property type="match status" value="1"/>
</dbReference>
<dbReference type="SUPFAM" id="SSF54060">
    <property type="entry name" value="His-Me finger endonucleases"/>
    <property type="match status" value="1"/>
</dbReference>
<dbReference type="EMBL" id="BOMN01000013">
    <property type="protein sequence ID" value="GIE17978.1"/>
    <property type="molecule type" value="Genomic_DNA"/>
</dbReference>